<accession>A0A5B9DAH2</accession>
<gene>
    <name evidence="1" type="ORF">DSAG12_02049</name>
</gene>
<dbReference type="PANTHER" id="PTHR39081:SF1">
    <property type="entry name" value="MUT7-C RNASE DOMAIN-CONTAINING PROTEIN"/>
    <property type="match status" value="1"/>
</dbReference>
<dbReference type="Proteomes" id="UP000321408">
    <property type="component" value="Chromosome"/>
</dbReference>
<evidence type="ECO:0000313" key="1">
    <source>
        <dbReference type="EMBL" id="QEE16219.2"/>
    </source>
</evidence>
<organism evidence="1 2">
    <name type="scientific">Promethearchaeum syntrophicum</name>
    <dbReference type="NCBI Taxonomy" id="2594042"/>
    <lineage>
        <taxon>Archaea</taxon>
        <taxon>Promethearchaeati</taxon>
        <taxon>Promethearchaeota</taxon>
        <taxon>Promethearchaeia</taxon>
        <taxon>Promethearchaeales</taxon>
        <taxon>Promethearchaeaceae</taxon>
        <taxon>Promethearchaeum</taxon>
    </lineage>
</organism>
<evidence type="ECO:0000313" key="2">
    <source>
        <dbReference type="Proteomes" id="UP000321408"/>
    </source>
</evidence>
<reference evidence="1 2" key="1">
    <citation type="journal article" date="2020" name="Nature">
        <title>Isolation of an archaeon at the prokaryote-eukaryote interface.</title>
        <authorList>
            <person name="Imachi H."/>
            <person name="Nobu M.K."/>
            <person name="Nakahara N."/>
            <person name="Morono Y."/>
            <person name="Ogawara M."/>
            <person name="Takaki Y."/>
            <person name="Takano Y."/>
            <person name="Uematsu K."/>
            <person name="Ikuta T."/>
            <person name="Ito M."/>
            <person name="Matsui Y."/>
            <person name="Miyazaki M."/>
            <person name="Murata K."/>
            <person name="Saito Y."/>
            <person name="Sakai S."/>
            <person name="Song C."/>
            <person name="Tasumi E."/>
            <person name="Yamanaka Y."/>
            <person name="Yamaguchi T."/>
            <person name="Kamagata Y."/>
            <person name="Tamaki H."/>
            <person name="Takai K."/>
        </authorList>
    </citation>
    <scope>NUCLEOTIDE SEQUENCE [LARGE SCALE GENOMIC DNA]</scope>
    <source>
        <strain evidence="1 2">MK-D1</strain>
    </source>
</reference>
<dbReference type="KEGG" id="psyt:DSAG12_02049"/>
<dbReference type="PANTHER" id="PTHR39081">
    <property type="entry name" value="MUT7-C DOMAIN-CONTAINING PROTEIN"/>
    <property type="match status" value="1"/>
</dbReference>
<sequence length="185" mass="21757">MNENISPLFIVDAMFGKLGKFLRLLGFDTEIANSDLKDSQIFEIALKTNRILITRDKKFYETAQSQLKKRNLSPNMALFIPFQEIVEELVEIFSILGIDPESFIWKEGEDIPFQSFQSRCSMCNHELIIVEKISIIEKIPLNSATNFMKFWQCTNDNCGKIYWIGRHWEDIRNKLIKVKRIMQDR</sequence>
<name>A0A5B9DAH2_9ARCH</name>
<dbReference type="InterPro" id="IPR002782">
    <property type="entry name" value="Mut7-C_RNAse_dom"/>
</dbReference>
<proteinExistence type="predicted"/>
<protein>
    <submittedName>
        <fullName evidence="1">Mut7-C RNAse domain-containing protein</fullName>
    </submittedName>
</protein>
<keyword evidence="2" id="KW-1185">Reference proteome</keyword>
<dbReference type="Pfam" id="PF01927">
    <property type="entry name" value="Mut7-C"/>
    <property type="match status" value="1"/>
</dbReference>
<dbReference type="EMBL" id="CP042905">
    <property type="protein sequence ID" value="QEE16219.2"/>
    <property type="molecule type" value="Genomic_DNA"/>
</dbReference>
<reference evidence="1 2" key="2">
    <citation type="journal article" date="2024" name="Int. J. Syst. Evol. Microbiol.">
        <title>Promethearchaeum syntrophicum gen. nov., sp. nov., an anaerobic, obligately syntrophic archaeon, the first isolate of the lineage 'Asgard' archaea, and proposal of the new archaeal phylum Promethearchaeota phyl. nov. and kingdom Promethearchaeati regn. nov.</title>
        <authorList>
            <person name="Imachi H."/>
            <person name="Nobu M.K."/>
            <person name="Kato S."/>
            <person name="Takaki Y."/>
            <person name="Miyazaki M."/>
            <person name="Miyata M."/>
            <person name="Ogawara M."/>
            <person name="Saito Y."/>
            <person name="Sakai S."/>
            <person name="Tahara Y.O."/>
            <person name="Takano Y."/>
            <person name="Tasumi E."/>
            <person name="Uematsu K."/>
            <person name="Yoshimura T."/>
            <person name="Itoh T."/>
            <person name="Ohkuma M."/>
            <person name="Takai K."/>
        </authorList>
    </citation>
    <scope>NUCLEOTIDE SEQUENCE [LARGE SCALE GENOMIC DNA]</scope>
    <source>
        <strain evidence="1 2">MK-D1</strain>
    </source>
</reference>
<dbReference type="OrthoDB" id="1266at2157"/>
<dbReference type="AlphaFoldDB" id="A0A5B9DAH2"/>